<organism evidence="2 3">
    <name type="scientific">Paraconiothyrium brasiliense</name>
    <dbReference type="NCBI Taxonomy" id="300254"/>
    <lineage>
        <taxon>Eukaryota</taxon>
        <taxon>Fungi</taxon>
        <taxon>Dikarya</taxon>
        <taxon>Ascomycota</taxon>
        <taxon>Pezizomycotina</taxon>
        <taxon>Dothideomycetes</taxon>
        <taxon>Pleosporomycetidae</taxon>
        <taxon>Pleosporales</taxon>
        <taxon>Massarineae</taxon>
        <taxon>Didymosphaeriaceae</taxon>
        <taxon>Paraconiothyrium</taxon>
    </lineage>
</organism>
<dbReference type="EMBL" id="JAKJXO020000012">
    <property type="protein sequence ID" value="KAL1598046.1"/>
    <property type="molecule type" value="Genomic_DNA"/>
</dbReference>
<dbReference type="Proteomes" id="UP001521785">
    <property type="component" value="Unassembled WGS sequence"/>
</dbReference>
<dbReference type="Pfam" id="PF24476">
    <property type="entry name" value="DUF7580"/>
    <property type="match status" value="1"/>
</dbReference>
<evidence type="ECO:0000259" key="1">
    <source>
        <dbReference type="Pfam" id="PF24476"/>
    </source>
</evidence>
<reference evidence="2 3" key="1">
    <citation type="submission" date="2024-02" db="EMBL/GenBank/DDBJ databases">
        <title>De novo assembly and annotation of 12 fungi associated with fruit tree decline syndrome in Ontario, Canada.</title>
        <authorList>
            <person name="Sulman M."/>
            <person name="Ellouze W."/>
            <person name="Ilyukhin E."/>
        </authorList>
    </citation>
    <scope>NUCLEOTIDE SEQUENCE [LARGE SCALE GENOMIC DNA]</scope>
    <source>
        <strain evidence="2 3">M42-189</strain>
    </source>
</reference>
<feature type="domain" description="DUF7580" evidence="1">
    <location>
        <begin position="68"/>
        <end position="422"/>
    </location>
</feature>
<protein>
    <recommendedName>
        <fullName evidence="1">DUF7580 domain-containing protein</fullName>
    </recommendedName>
</protein>
<gene>
    <name evidence="2" type="ORF">SLS60_008534</name>
</gene>
<comment type="caution">
    <text evidence="2">The sequence shown here is derived from an EMBL/GenBank/DDBJ whole genome shotgun (WGS) entry which is preliminary data.</text>
</comment>
<dbReference type="InterPro" id="IPR056002">
    <property type="entry name" value="DUF7580"/>
</dbReference>
<evidence type="ECO:0000313" key="3">
    <source>
        <dbReference type="Proteomes" id="UP001521785"/>
    </source>
</evidence>
<dbReference type="PANTHER" id="PTHR35186:SF4">
    <property type="entry name" value="PRION-INHIBITION AND PROPAGATION HELO DOMAIN-CONTAINING PROTEIN"/>
    <property type="match status" value="1"/>
</dbReference>
<keyword evidence="3" id="KW-1185">Reference proteome</keyword>
<dbReference type="PANTHER" id="PTHR35186">
    <property type="entry name" value="ANK_REP_REGION DOMAIN-CONTAINING PROTEIN"/>
    <property type="match status" value="1"/>
</dbReference>
<accession>A0ABR3R0V4</accession>
<evidence type="ECO:0000313" key="2">
    <source>
        <dbReference type="EMBL" id="KAL1598046.1"/>
    </source>
</evidence>
<sequence length="425" mass="49092">MRKPGFKERFGFTLHEKDIDRLTKELGRKSSSIASFVASATNLDNLVGQSVGEKSAEGMKKIVNRLYKTRDHALSLFNTLKRGWSADCQHRTHNALLHLQSDCKAAGPLFQSDQEFHMLLQILSKEGTNALWGELAVVMNTDSLGTLPGPTKYDKQFKPDVLPLINCYRTPLVKIEEDPKDLRDEVTDICRQIGLAQTKEDMICFHVSDDDKLYWVRDNAPSINCKTRKRKKILPKGPTLVPLQTYLTTDCNKLLDSKRIELAVKLGCSILQYNCTPWFSQGWCKEHIYFFSDQSKQSLIDVDHPLISMSFPCTLSASTGPTPKPQETLLDFAILLMELYHRVTFEDWVKARHPKVTQELLEDPDWKRLYASKWRKEMPRHADFWYIVCTCLEPYQLEDNGEESWEDTEWRFAFYKFVISPLLGR</sequence>
<proteinExistence type="predicted"/>
<name>A0ABR3R0V4_9PLEO</name>